<protein>
    <submittedName>
        <fullName evidence="1">Uncharacterized protein</fullName>
    </submittedName>
</protein>
<evidence type="ECO:0000313" key="1">
    <source>
        <dbReference type="EMBL" id="PKA65527.1"/>
    </source>
</evidence>
<dbReference type="Proteomes" id="UP000236161">
    <property type="component" value="Unassembled WGS sequence"/>
</dbReference>
<gene>
    <name evidence="1" type="ORF">AXF42_Ash005861</name>
</gene>
<accession>A0A2I0BCL7</accession>
<organism evidence="1 2">
    <name type="scientific">Apostasia shenzhenica</name>
    <dbReference type="NCBI Taxonomy" id="1088818"/>
    <lineage>
        <taxon>Eukaryota</taxon>
        <taxon>Viridiplantae</taxon>
        <taxon>Streptophyta</taxon>
        <taxon>Embryophyta</taxon>
        <taxon>Tracheophyta</taxon>
        <taxon>Spermatophyta</taxon>
        <taxon>Magnoliopsida</taxon>
        <taxon>Liliopsida</taxon>
        <taxon>Asparagales</taxon>
        <taxon>Orchidaceae</taxon>
        <taxon>Apostasioideae</taxon>
        <taxon>Apostasia</taxon>
    </lineage>
</organism>
<dbReference type="EMBL" id="KZ451895">
    <property type="protein sequence ID" value="PKA65527.1"/>
    <property type="molecule type" value="Genomic_DNA"/>
</dbReference>
<dbReference type="AlphaFoldDB" id="A0A2I0BCL7"/>
<sequence>MSYLDADTGGIKGRGSFVSLRGRTTIKAQALADFIAELSTSEPSPTKSKVTP</sequence>
<keyword evidence="2" id="KW-1185">Reference proteome</keyword>
<reference evidence="1 2" key="1">
    <citation type="journal article" date="2017" name="Nature">
        <title>The Apostasia genome and the evolution of orchids.</title>
        <authorList>
            <person name="Zhang G.Q."/>
            <person name="Liu K.W."/>
            <person name="Li Z."/>
            <person name="Lohaus R."/>
            <person name="Hsiao Y.Y."/>
            <person name="Niu S.C."/>
            <person name="Wang J.Y."/>
            <person name="Lin Y.C."/>
            <person name="Xu Q."/>
            <person name="Chen L.J."/>
            <person name="Yoshida K."/>
            <person name="Fujiwara S."/>
            <person name="Wang Z.W."/>
            <person name="Zhang Y.Q."/>
            <person name="Mitsuda N."/>
            <person name="Wang M."/>
            <person name="Liu G.H."/>
            <person name="Pecoraro L."/>
            <person name="Huang H.X."/>
            <person name="Xiao X.J."/>
            <person name="Lin M."/>
            <person name="Wu X.Y."/>
            <person name="Wu W.L."/>
            <person name="Chen Y.Y."/>
            <person name="Chang S.B."/>
            <person name="Sakamoto S."/>
            <person name="Ohme-Takagi M."/>
            <person name="Yagi M."/>
            <person name="Zeng S.J."/>
            <person name="Shen C.Y."/>
            <person name="Yeh C.M."/>
            <person name="Luo Y.B."/>
            <person name="Tsai W.C."/>
            <person name="Van de Peer Y."/>
            <person name="Liu Z.J."/>
        </authorList>
    </citation>
    <scope>NUCLEOTIDE SEQUENCE [LARGE SCALE GENOMIC DNA]</scope>
    <source>
        <strain evidence="2">cv. Shenzhen</strain>
        <tissue evidence="1">Stem</tissue>
    </source>
</reference>
<proteinExistence type="predicted"/>
<evidence type="ECO:0000313" key="2">
    <source>
        <dbReference type="Proteomes" id="UP000236161"/>
    </source>
</evidence>
<name>A0A2I0BCL7_9ASPA</name>